<accession>A0ACD3A0X3</accession>
<sequence length="693" mass="76842">MPKRCFDKDQLAMLQTKVGGFLDAQSRGRGKAYARAVHSEFSKRWPEREELFPGRRKIKPEEEAKIQLLREKKEGQILSWLHRSSAPRGRLTGRAIQHLVRKHRNKRKRAYQPGEVYNQLYPAKVNAVYEEQKTPDLSRGQRLNLIRKIANELLEGESEEVKEEVKEAREKKRNELHAEQDVDSDLEAAAENADSTLQEYIEDLPIIWSSLMDEVGKLCPDWGFQLVAAGPMPKADNKFHVFDIYTGPKSIEGYTLSETLEGFSSLFCAPLCHKDAREQLLAKLKYTIAPNSEDSDADDQSTNSRRSIPTPPHDEDSDGVVSPPRRKTRQSPPLFTDSEIDEAPPPLRRAPPLLAMSTSDDDEDEVTPPPKVTPSRATASKKSKKHTLETFPLACGEDSDSEGANEFDKLNHQHKGARPSGEPDQEDVEPKSPSPKKRKRQVTFANESDEEPPSNSSALHATKRAATTAKRLETRRKNAAEKEAATKAQEEEEARLKREEEARLKKIAADEARANRAEIEKLKTVDIKKGATKSKKDEKEKLSKSASPQLTESNDVPDGENEAVVPSSVKSTADDVARKTNTKSSKTPPATRSRGSKAKSKSDNAPSSAPGGSQSTTNGDAPPRRRDASPAPSPSLSKAKEKNAATRKRARVEATTKDTETAVAELPAKRARRAPAARDAEVSFAPPPRVKRA</sequence>
<gene>
    <name evidence="1" type="ORF">BDN72DRAFT_865299</name>
</gene>
<reference evidence="1 2" key="1">
    <citation type="journal article" date="2019" name="Nat. Ecol. Evol.">
        <title>Megaphylogeny resolves global patterns of mushroom evolution.</title>
        <authorList>
            <person name="Varga T."/>
            <person name="Krizsan K."/>
            <person name="Foldi C."/>
            <person name="Dima B."/>
            <person name="Sanchez-Garcia M."/>
            <person name="Sanchez-Ramirez S."/>
            <person name="Szollosi G.J."/>
            <person name="Szarkandi J.G."/>
            <person name="Papp V."/>
            <person name="Albert L."/>
            <person name="Andreopoulos W."/>
            <person name="Angelini C."/>
            <person name="Antonin V."/>
            <person name="Barry K.W."/>
            <person name="Bougher N.L."/>
            <person name="Buchanan P."/>
            <person name="Buyck B."/>
            <person name="Bense V."/>
            <person name="Catcheside P."/>
            <person name="Chovatia M."/>
            <person name="Cooper J."/>
            <person name="Damon W."/>
            <person name="Desjardin D."/>
            <person name="Finy P."/>
            <person name="Geml J."/>
            <person name="Haridas S."/>
            <person name="Hughes K."/>
            <person name="Justo A."/>
            <person name="Karasinski D."/>
            <person name="Kautmanova I."/>
            <person name="Kiss B."/>
            <person name="Kocsube S."/>
            <person name="Kotiranta H."/>
            <person name="LaButti K.M."/>
            <person name="Lechner B.E."/>
            <person name="Liimatainen K."/>
            <person name="Lipzen A."/>
            <person name="Lukacs Z."/>
            <person name="Mihaltcheva S."/>
            <person name="Morgado L.N."/>
            <person name="Niskanen T."/>
            <person name="Noordeloos M.E."/>
            <person name="Ohm R.A."/>
            <person name="Ortiz-Santana B."/>
            <person name="Ovrebo C."/>
            <person name="Racz N."/>
            <person name="Riley R."/>
            <person name="Savchenko A."/>
            <person name="Shiryaev A."/>
            <person name="Soop K."/>
            <person name="Spirin V."/>
            <person name="Szebenyi C."/>
            <person name="Tomsovsky M."/>
            <person name="Tulloss R.E."/>
            <person name="Uehling J."/>
            <person name="Grigoriev I.V."/>
            <person name="Vagvolgyi C."/>
            <person name="Papp T."/>
            <person name="Martin F.M."/>
            <person name="Miettinen O."/>
            <person name="Hibbett D.S."/>
            <person name="Nagy L.G."/>
        </authorList>
    </citation>
    <scope>NUCLEOTIDE SEQUENCE [LARGE SCALE GENOMIC DNA]</scope>
    <source>
        <strain evidence="1 2">NL-1719</strain>
    </source>
</reference>
<dbReference type="EMBL" id="ML209034">
    <property type="protein sequence ID" value="TFK59262.1"/>
    <property type="molecule type" value="Genomic_DNA"/>
</dbReference>
<evidence type="ECO:0000313" key="2">
    <source>
        <dbReference type="Proteomes" id="UP000308600"/>
    </source>
</evidence>
<protein>
    <submittedName>
        <fullName evidence="1">Uncharacterized protein</fullName>
    </submittedName>
</protein>
<proteinExistence type="predicted"/>
<dbReference type="Proteomes" id="UP000308600">
    <property type="component" value="Unassembled WGS sequence"/>
</dbReference>
<evidence type="ECO:0000313" key="1">
    <source>
        <dbReference type="EMBL" id="TFK59262.1"/>
    </source>
</evidence>
<name>A0ACD3A0X3_9AGAR</name>
<organism evidence="1 2">
    <name type="scientific">Pluteus cervinus</name>
    <dbReference type="NCBI Taxonomy" id="181527"/>
    <lineage>
        <taxon>Eukaryota</taxon>
        <taxon>Fungi</taxon>
        <taxon>Dikarya</taxon>
        <taxon>Basidiomycota</taxon>
        <taxon>Agaricomycotina</taxon>
        <taxon>Agaricomycetes</taxon>
        <taxon>Agaricomycetidae</taxon>
        <taxon>Agaricales</taxon>
        <taxon>Pluteineae</taxon>
        <taxon>Pluteaceae</taxon>
        <taxon>Pluteus</taxon>
    </lineage>
</organism>
<keyword evidence="2" id="KW-1185">Reference proteome</keyword>